<dbReference type="GO" id="GO:0015562">
    <property type="term" value="F:efflux transmembrane transporter activity"/>
    <property type="evidence" value="ECO:0007669"/>
    <property type="project" value="InterPro"/>
</dbReference>
<evidence type="ECO:0000313" key="10">
    <source>
        <dbReference type="EMBL" id="REH40481.1"/>
    </source>
</evidence>
<evidence type="ECO:0000256" key="1">
    <source>
        <dbReference type="ARBA" id="ARBA00007613"/>
    </source>
</evidence>
<evidence type="ECO:0000313" key="11">
    <source>
        <dbReference type="Proteomes" id="UP000256774"/>
    </source>
</evidence>
<gene>
    <name evidence="10" type="ORF">DFR26_0682</name>
</gene>
<dbReference type="Gene3D" id="1.20.1600.10">
    <property type="entry name" value="Outer membrane efflux proteins (OEP)"/>
    <property type="match status" value="1"/>
</dbReference>
<evidence type="ECO:0000256" key="6">
    <source>
        <dbReference type="ARBA" id="ARBA00023237"/>
    </source>
</evidence>
<proteinExistence type="inferred from homology"/>
<dbReference type="GO" id="GO:0015288">
    <property type="term" value="F:porin activity"/>
    <property type="evidence" value="ECO:0007669"/>
    <property type="project" value="TreeGrafter"/>
</dbReference>
<keyword evidence="4" id="KW-0812">Transmembrane</keyword>
<evidence type="ECO:0000256" key="9">
    <source>
        <dbReference type="SAM" id="SignalP"/>
    </source>
</evidence>
<dbReference type="InterPro" id="IPR003423">
    <property type="entry name" value="OMP_efflux"/>
</dbReference>
<dbReference type="EMBL" id="QUNR01000001">
    <property type="protein sequence ID" value="REH40481.1"/>
    <property type="molecule type" value="Genomic_DNA"/>
</dbReference>
<dbReference type="PANTHER" id="PTHR30026">
    <property type="entry name" value="OUTER MEMBRANE PROTEIN TOLC"/>
    <property type="match status" value="1"/>
</dbReference>
<dbReference type="OrthoDB" id="5296315at2"/>
<keyword evidence="9" id="KW-0732">Signal</keyword>
<dbReference type="InterPro" id="IPR051906">
    <property type="entry name" value="TolC-like"/>
</dbReference>
<comment type="subcellular location">
    <subcellularLocation>
        <location evidence="7">Cell outer membrane</location>
        <topology evidence="7">Peripheral membrane protein</topology>
    </subcellularLocation>
</comment>
<dbReference type="GO" id="GO:0031640">
    <property type="term" value="P:killing of cells of another organism"/>
    <property type="evidence" value="ECO:0007669"/>
    <property type="project" value="UniProtKB-KW"/>
</dbReference>
<keyword evidence="6 7" id="KW-0998">Cell outer membrane</keyword>
<dbReference type="Proteomes" id="UP000256774">
    <property type="component" value="Unassembled WGS sequence"/>
</dbReference>
<evidence type="ECO:0000256" key="2">
    <source>
        <dbReference type="ARBA" id="ARBA00022448"/>
    </source>
</evidence>
<dbReference type="SUPFAM" id="SSF56954">
    <property type="entry name" value="Outer membrane efflux proteins (OEP)"/>
    <property type="match status" value="1"/>
</dbReference>
<keyword evidence="7" id="KW-0204">Cytolysis</keyword>
<sequence length="453" mass="48355">MRSGPWRCIIGCLALINANAFAMDHAVHQKPAAEATCPDIRTDATLSLARYIDRSLCANLSTRAAWQRVQIQQAQVGVSQAGYYPSLSASATSSRDFGDRLPGSDPDNRNFSANASWLLYDFGGREAGVAQAKNTLASLQASADASLHDLAAQAVAAWFNQLANSASVDSAKASLAAARETAEAAQKRISVGVGTREDTLQAQTALAQAQLLLIQREGELASSNGQLAVIANYPANTALAPLSTLPDPQQLSAPPALAQLMHIADQRRPERIAQQQQLAAAESTLDQLAAQRLPRISLNANAGDSRNSLGQRDAGQIALSATVPLFTGFQQRYQERAANSQIDQQTLELARIRQQVGLDVWLAWQQLTTARQRIDATDTLLASASESSRAALARYRAGLGNVLNVLNAQSTLADARQQQARARFDWASARVQLARAAGLLAAAPDAAFQEITQ</sequence>
<feature type="chain" id="PRO_5017561772" description="Protein CyaE" evidence="9">
    <location>
        <begin position="23"/>
        <end position="453"/>
    </location>
</feature>
<keyword evidence="7" id="KW-0354">Hemolysis</keyword>
<evidence type="ECO:0000256" key="5">
    <source>
        <dbReference type="ARBA" id="ARBA00023136"/>
    </source>
</evidence>
<reference evidence="10 11" key="1">
    <citation type="submission" date="2018-08" db="EMBL/GenBank/DDBJ databases">
        <title>Genomic Encyclopedia of Type Strains, Phase IV (KMG-IV): sequencing the most valuable type-strain genomes for metagenomic binning, comparative biology and taxonomic classification.</title>
        <authorList>
            <person name="Goeker M."/>
        </authorList>
    </citation>
    <scope>NUCLEOTIDE SEQUENCE [LARGE SCALE GENOMIC DNA]</scope>
    <source>
        <strain evidence="10 11">DSM 26022</strain>
    </source>
</reference>
<comment type="caution">
    <text evidence="10">The sequence shown here is derived from an EMBL/GenBank/DDBJ whole genome shotgun (WGS) entry which is preliminary data.</text>
</comment>
<keyword evidence="2 7" id="KW-0813">Transport</keyword>
<keyword evidence="3" id="KW-1134">Transmembrane beta strand</keyword>
<keyword evidence="11" id="KW-1185">Reference proteome</keyword>
<dbReference type="PANTHER" id="PTHR30026:SF20">
    <property type="entry name" value="OUTER MEMBRANE PROTEIN TOLC"/>
    <property type="match status" value="1"/>
</dbReference>
<comment type="function">
    <text evidence="7">CyaE is necessary for transport of calmodulin-sensitive adenylate cyclase-hemolysin (cyclolysin).</text>
</comment>
<evidence type="ECO:0000256" key="4">
    <source>
        <dbReference type="ARBA" id="ARBA00022692"/>
    </source>
</evidence>
<protein>
    <recommendedName>
        <fullName evidence="7">Protein CyaE</fullName>
    </recommendedName>
</protein>
<dbReference type="InterPro" id="IPR028351">
    <property type="entry name" value="CyaE"/>
</dbReference>
<dbReference type="Pfam" id="PF02321">
    <property type="entry name" value="OEP"/>
    <property type="match status" value="2"/>
</dbReference>
<accession>A0A3E0H9W0</accession>
<dbReference type="AlphaFoldDB" id="A0A3E0H9W0"/>
<evidence type="ECO:0000256" key="3">
    <source>
        <dbReference type="ARBA" id="ARBA00022452"/>
    </source>
</evidence>
<comment type="similarity">
    <text evidence="1 7">Belongs to the outer membrane factor (OMF) (TC 1.B.17) family.</text>
</comment>
<dbReference type="RefSeq" id="WP_116207513.1">
    <property type="nucleotide sequence ID" value="NZ_QUNR01000001.1"/>
</dbReference>
<evidence type="ECO:0000256" key="7">
    <source>
        <dbReference type="PIRNR" id="PIRNR001892"/>
    </source>
</evidence>
<feature type="region of interest" description="Disordered" evidence="8">
    <location>
        <begin position="89"/>
        <end position="108"/>
    </location>
</feature>
<dbReference type="GO" id="GO:1990281">
    <property type="term" value="C:efflux pump complex"/>
    <property type="evidence" value="ECO:0007669"/>
    <property type="project" value="TreeGrafter"/>
</dbReference>
<dbReference type="GO" id="GO:0009279">
    <property type="term" value="C:cell outer membrane"/>
    <property type="evidence" value="ECO:0007669"/>
    <property type="project" value="UniProtKB-SubCell"/>
</dbReference>
<evidence type="ECO:0000256" key="8">
    <source>
        <dbReference type="SAM" id="MobiDB-lite"/>
    </source>
</evidence>
<dbReference type="PIRSF" id="PIRSF001892">
    <property type="entry name" value="CyaE"/>
    <property type="match status" value="1"/>
</dbReference>
<organism evidence="10 11">
    <name type="scientific">Paraperlucidibaca baekdonensis</name>
    <dbReference type="NCBI Taxonomy" id="748120"/>
    <lineage>
        <taxon>Bacteria</taxon>
        <taxon>Pseudomonadati</taxon>
        <taxon>Pseudomonadota</taxon>
        <taxon>Gammaproteobacteria</taxon>
        <taxon>Moraxellales</taxon>
        <taxon>Moraxellaceae</taxon>
        <taxon>Paraperlucidibaca</taxon>
    </lineage>
</organism>
<name>A0A3E0H9W0_9GAMM</name>
<keyword evidence="5 7" id="KW-0472">Membrane</keyword>
<feature type="signal peptide" evidence="9">
    <location>
        <begin position="1"/>
        <end position="22"/>
    </location>
</feature>